<dbReference type="AlphaFoldDB" id="A0A7D4IA83"/>
<keyword evidence="1" id="KW-0472">Membrane</keyword>
<gene>
    <name evidence="2" type="ORF">FOC84_21240</name>
</gene>
<keyword evidence="1" id="KW-1133">Transmembrane helix</keyword>
<evidence type="ECO:0000313" key="3">
    <source>
        <dbReference type="Proteomes" id="UP000500970"/>
    </source>
</evidence>
<dbReference type="KEGG" id="apes:FOC84_21240"/>
<keyword evidence="3" id="KW-1185">Reference proteome</keyword>
<proteinExistence type="predicted"/>
<dbReference type="RefSeq" id="WP_173146171.1">
    <property type="nucleotide sequence ID" value="NZ_CP053985.1"/>
</dbReference>
<protein>
    <submittedName>
        <fullName evidence="2">Uncharacterized protein</fullName>
    </submittedName>
</protein>
<name>A0A7D4IA83_9BURK</name>
<sequence>MHGYGKRNFVISVVIAIALYFTIAGADVPLPSGLQGTSLEGPLYALHIGNPILFNLGSGLFITLVFWFLVVELPERKTRAMVRDGIQIAYKQCRSDLATVLLDAAKPHNFSATRAAVVTDEGFVEYFQHVVDPAHSKSRWDNATAALAENDFYIRRIHAALEVLANEISYAMVRAIPRSRKCHDELRDFVANLFEIRATHIPGRPLGIVDVNLLASAIWGLMAGVRASAGQKPFDIERVAASF</sequence>
<dbReference type="EMBL" id="CP053985">
    <property type="protein sequence ID" value="QKH37321.1"/>
    <property type="molecule type" value="Genomic_DNA"/>
</dbReference>
<reference evidence="2 3" key="1">
    <citation type="submission" date="2020-05" db="EMBL/GenBank/DDBJ databases">
        <title>FDA dAtabase for Regulatory Grade micrObial Sequences (FDA-ARGOS): Supporting development and validation of Infectious Disease Dx tests.</title>
        <authorList>
            <person name="Sproer C."/>
            <person name="Gronow S."/>
            <person name="Severitt S."/>
            <person name="Schroder I."/>
            <person name="Tallon L."/>
            <person name="Sadzewicz L."/>
            <person name="Zhao X."/>
            <person name="Vavikolanu K."/>
            <person name="Mehta A."/>
            <person name="Aluvathingal J."/>
            <person name="Nadendla S."/>
            <person name="Myers T."/>
            <person name="Yan Y."/>
            <person name="Sichtig H."/>
        </authorList>
    </citation>
    <scope>NUCLEOTIDE SEQUENCE [LARGE SCALE GENOMIC DNA]</scope>
    <source>
        <strain evidence="2 3">FDAARGOS_790</strain>
    </source>
</reference>
<feature type="transmembrane region" description="Helical" evidence="1">
    <location>
        <begin position="52"/>
        <end position="71"/>
    </location>
</feature>
<keyword evidence="1" id="KW-0812">Transmembrane</keyword>
<accession>A0A7D4IA83</accession>
<evidence type="ECO:0000256" key="1">
    <source>
        <dbReference type="SAM" id="Phobius"/>
    </source>
</evidence>
<evidence type="ECO:0000313" key="2">
    <source>
        <dbReference type="EMBL" id="QKH37321.1"/>
    </source>
</evidence>
<dbReference type="Proteomes" id="UP000500970">
    <property type="component" value="Chromosome"/>
</dbReference>
<feature type="transmembrane region" description="Helical" evidence="1">
    <location>
        <begin position="9"/>
        <end position="32"/>
    </location>
</feature>
<organism evidence="2 3">
    <name type="scientific">Achromobacter pestifer</name>
    <dbReference type="NCBI Taxonomy" id="1353889"/>
    <lineage>
        <taxon>Bacteria</taxon>
        <taxon>Pseudomonadati</taxon>
        <taxon>Pseudomonadota</taxon>
        <taxon>Betaproteobacteria</taxon>
        <taxon>Burkholderiales</taxon>
        <taxon>Alcaligenaceae</taxon>
        <taxon>Achromobacter</taxon>
    </lineage>
</organism>